<accession>A0A1H8ZQM5</accession>
<dbReference type="RefSeq" id="WP_091465481.1">
    <property type="nucleotide sequence ID" value="NZ_FOEI01000001.1"/>
</dbReference>
<keyword evidence="1" id="KW-0732">Signal</keyword>
<evidence type="ECO:0000313" key="3">
    <source>
        <dbReference type="EMBL" id="SEP66513.1"/>
    </source>
</evidence>
<organism evidence="3 4">
    <name type="scientific">Flavobacterium urocaniciphilum</name>
    <dbReference type="NCBI Taxonomy" id="1299341"/>
    <lineage>
        <taxon>Bacteria</taxon>
        <taxon>Pseudomonadati</taxon>
        <taxon>Bacteroidota</taxon>
        <taxon>Flavobacteriia</taxon>
        <taxon>Flavobacteriales</taxon>
        <taxon>Flavobacteriaceae</taxon>
        <taxon>Flavobacterium</taxon>
    </lineage>
</organism>
<dbReference type="OrthoDB" id="1433593at2"/>
<protein>
    <submittedName>
        <fullName evidence="3">Por secretion system C-terminal sorting domain-containing protein</fullName>
    </submittedName>
</protein>
<dbReference type="EMBL" id="FOEI01000001">
    <property type="protein sequence ID" value="SEP66513.1"/>
    <property type="molecule type" value="Genomic_DNA"/>
</dbReference>
<evidence type="ECO:0000259" key="2">
    <source>
        <dbReference type="Pfam" id="PF18962"/>
    </source>
</evidence>
<evidence type="ECO:0000256" key="1">
    <source>
        <dbReference type="ARBA" id="ARBA00022729"/>
    </source>
</evidence>
<reference evidence="3 4" key="1">
    <citation type="submission" date="2016-10" db="EMBL/GenBank/DDBJ databases">
        <authorList>
            <person name="de Groot N.N."/>
        </authorList>
    </citation>
    <scope>NUCLEOTIDE SEQUENCE [LARGE SCALE GENOMIC DNA]</scope>
    <source>
        <strain evidence="3 4">DSM 27078</strain>
    </source>
</reference>
<sequence>MNVFVLLNGVYKPTITPIGLNSGGQMNYSTNVDLYTPVYQFYFKNCSDFKNSKAIIPDTNANGYNTFTFPTSGSTKFIRVKIDDLVRNSTCGFEILKPRNTGLGLIPNVSVEVKGTCNYTEGNFYFATFLPDANRAIFVDYEKKYIYLNTTKAVFNSTNCYKSFKLFVNIENSNGCNACLIDNLPVYEPFEECCTEYEKNANQKTDLEYSLFPNPSNEFINVTNKEKISTIEIYDLTGKQIKVVPIEELNNNKGINIKEFKSGIYLMKIIDLNNQVTNQKFQKI</sequence>
<dbReference type="STRING" id="1299341.SAMN05444005_101835"/>
<dbReference type="Proteomes" id="UP000198648">
    <property type="component" value="Unassembled WGS sequence"/>
</dbReference>
<dbReference type="InterPro" id="IPR026444">
    <property type="entry name" value="Secre_tail"/>
</dbReference>
<dbReference type="AlphaFoldDB" id="A0A1H8ZQM5"/>
<gene>
    <name evidence="3" type="ORF">SAMN05444005_101835</name>
</gene>
<name>A0A1H8ZQM5_9FLAO</name>
<dbReference type="Pfam" id="PF18962">
    <property type="entry name" value="Por_Secre_tail"/>
    <property type="match status" value="1"/>
</dbReference>
<feature type="domain" description="Secretion system C-terminal sorting" evidence="2">
    <location>
        <begin position="211"/>
        <end position="281"/>
    </location>
</feature>
<keyword evidence="4" id="KW-1185">Reference proteome</keyword>
<proteinExistence type="predicted"/>
<evidence type="ECO:0000313" key="4">
    <source>
        <dbReference type="Proteomes" id="UP000198648"/>
    </source>
</evidence>
<dbReference type="NCBIfam" id="TIGR04183">
    <property type="entry name" value="Por_Secre_tail"/>
    <property type="match status" value="1"/>
</dbReference>